<reference evidence="5 6" key="1">
    <citation type="submission" date="2024-01" db="EMBL/GenBank/DDBJ databases">
        <title>A draft genome for a cacao thread blight-causing isolate of Paramarasmius palmivorus.</title>
        <authorList>
            <person name="Baruah I.K."/>
            <person name="Bukari Y."/>
            <person name="Amoako-Attah I."/>
            <person name="Meinhardt L.W."/>
            <person name="Bailey B.A."/>
            <person name="Cohen S.P."/>
        </authorList>
    </citation>
    <scope>NUCLEOTIDE SEQUENCE [LARGE SCALE GENOMIC DNA]</scope>
    <source>
        <strain evidence="5 6">GH-12</strain>
    </source>
</reference>
<accession>A0AAW0BJJ5</accession>
<feature type="compositionally biased region" description="Polar residues" evidence="4">
    <location>
        <begin position="65"/>
        <end position="74"/>
    </location>
</feature>
<dbReference type="Pfam" id="PF00071">
    <property type="entry name" value="Ras"/>
    <property type="match status" value="1"/>
</dbReference>
<evidence type="ECO:0000256" key="4">
    <source>
        <dbReference type="SAM" id="MobiDB-lite"/>
    </source>
</evidence>
<feature type="region of interest" description="Disordered" evidence="4">
    <location>
        <begin position="102"/>
        <end position="121"/>
    </location>
</feature>
<organism evidence="5 6">
    <name type="scientific">Paramarasmius palmivorus</name>
    <dbReference type="NCBI Taxonomy" id="297713"/>
    <lineage>
        <taxon>Eukaryota</taxon>
        <taxon>Fungi</taxon>
        <taxon>Dikarya</taxon>
        <taxon>Basidiomycota</taxon>
        <taxon>Agaricomycotina</taxon>
        <taxon>Agaricomycetes</taxon>
        <taxon>Agaricomycetidae</taxon>
        <taxon>Agaricales</taxon>
        <taxon>Marasmiineae</taxon>
        <taxon>Marasmiaceae</taxon>
        <taxon>Paramarasmius</taxon>
    </lineage>
</organism>
<dbReference type="InterPro" id="IPR020849">
    <property type="entry name" value="Small_GTPase_Ras-type"/>
</dbReference>
<dbReference type="Proteomes" id="UP001383192">
    <property type="component" value="Unassembled WGS sequence"/>
</dbReference>
<dbReference type="EMBL" id="JAYKXP010000102">
    <property type="protein sequence ID" value="KAK7026683.1"/>
    <property type="molecule type" value="Genomic_DNA"/>
</dbReference>
<dbReference type="PANTHER" id="PTHR24070">
    <property type="entry name" value="RAS, DI-RAS, AND RHEB FAMILY MEMBERS OF SMALL GTPASE SUPERFAMILY"/>
    <property type="match status" value="1"/>
</dbReference>
<dbReference type="PROSITE" id="PS51419">
    <property type="entry name" value="RAB"/>
    <property type="match status" value="1"/>
</dbReference>
<dbReference type="NCBIfam" id="TIGR00231">
    <property type="entry name" value="small_GTP"/>
    <property type="match status" value="1"/>
</dbReference>
<dbReference type="GO" id="GO:0005525">
    <property type="term" value="F:GTP binding"/>
    <property type="evidence" value="ECO:0007669"/>
    <property type="project" value="UniProtKB-KW"/>
</dbReference>
<feature type="compositionally biased region" description="Basic residues" evidence="4">
    <location>
        <begin position="31"/>
        <end position="43"/>
    </location>
</feature>
<evidence type="ECO:0000313" key="6">
    <source>
        <dbReference type="Proteomes" id="UP001383192"/>
    </source>
</evidence>
<dbReference type="AlphaFoldDB" id="A0AAW0BJJ5"/>
<protein>
    <submittedName>
        <fullName evidence="5">RAS2 protein</fullName>
    </submittedName>
</protein>
<evidence type="ECO:0000256" key="2">
    <source>
        <dbReference type="ARBA" id="ARBA00022741"/>
    </source>
</evidence>
<evidence type="ECO:0000256" key="1">
    <source>
        <dbReference type="ARBA" id="ARBA00004342"/>
    </source>
</evidence>
<keyword evidence="2" id="KW-0547">Nucleotide-binding</keyword>
<dbReference type="Gene3D" id="3.40.50.300">
    <property type="entry name" value="P-loop containing nucleotide triphosphate hydrolases"/>
    <property type="match status" value="1"/>
</dbReference>
<dbReference type="PROSITE" id="PS51421">
    <property type="entry name" value="RAS"/>
    <property type="match status" value="1"/>
</dbReference>
<dbReference type="GO" id="GO:0003924">
    <property type="term" value="F:GTPase activity"/>
    <property type="evidence" value="ECO:0007669"/>
    <property type="project" value="InterPro"/>
</dbReference>
<dbReference type="SMART" id="SM00175">
    <property type="entry name" value="RAB"/>
    <property type="match status" value="1"/>
</dbReference>
<name>A0AAW0BJJ5_9AGAR</name>
<feature type="region of interest" description="Disordered" evidence="4">
    <location>
        <begin position="1"/>
        <end position="84"/>
    </location>
</feature>
<dbReference type="GO" id="GO:0005886">
    <property type="term" value="C:plasma membrane"/>
    <property type="evidence" value="ECO:0007669"/>
    <property type="project" value="UniProtKB-SubCell"/>
</dbReference>
<proteinExistence type="predicted"/>
<dbReference type="SMART" id="SM00174">
    <property type="entry name" value="RHO"/>
    <property type="match status" value="1"/>
</dbReference>
<keyword evidence="3" id="KW-0342">GTP-binding</keyword>
<sequence length="367" mass="40496">MPKVSRSSGSEDHRSPTQPTARQTRVLGSAARRRQARRPSKPFKPREFIDLTLGPEPQEIIDLTRIQSPATRPTPSARKQRNTPRKIVDLMAEETVVDFNGWAGSENRGGKGKGKDNSNVRLGNGKGVDIVEHLEAVEALHPEPEDLAQPSELEALEAAVLRVSSRDLPGAQAPVASKMDIRRVAMLGDGGVGKTALAVQTYDPTIEDAYRKQLVVADRMCLIEVIDTAGQEDYSTLRDQWIREAHGFALVYSVTDRGSFERMEQFRTAVLRIKQGAPIVLVGNKADKRAEREVSTEEGERLAQCYGCRFVETSTKTPANVELIFTELVDRLRENEIANTASNGGTLITVTTVQAESHKNQCHCITM</sequence>
<dbReference type="PRINTS" id="PR00449">
    <property type="entry name" value="RASTRNSFRMNG"/>
</dbReference>
<comment type="subcellular location">
    <subcellularLocation>
        <location evidence="1">Cell membrane</location>
        <topology evidence="1">Lipid-anchor</topology>
        <orientation evidence="1">Cytoplasmic side</orientation>
    </subcellularLocation>
</comment>
<keyword evidence="6" id="KW-1185">Reference proteome</keyword>
<dbReference type="InterPro" id="IPR001806">
    <property type="entry name" value="Small_GTPase"/>
</dbReference>
<evidence type="ECO:0000256" key="3">
    <source>
        <dbReference type="ARBA" id="ARBA00023134"/>
    </source>
</evidence>
<comment type="caution">
    <text evidence="5">The sequence shown here is derived from an EMBL/GenBank/DDBJ whole genome shotgun (WGS) entry which is preliminary data.</text>
</comment>
<dbReference type="InterPro" id="IPR005225">
    <property type="entry name" value="Small_GTP-bd"/>
</dbReference>
<dbReference type="InterPro" id="IPR027417">
    <property type="entry name" value="P-loop_NTPase"/>
</dbReference>
<gene>
    <name evidence="5" type="primary">ras2_2</name>
    <name evidence="5" type="ORF">VNI00_015556</name>
</gene>
<dbReference type="SMART" id="SM00173">
    <property type="entry name" value="RAS"/>
    <property type="match status" value="1"/>
</dbReference>
<dbReference type="SUPFAM" id="SSF52540">
    <property type="entry name" value="P-loop containing nucleoside triphosphate hydrolases"/>
    <property type="match status" value="1"/>
</dbReference>
<dbReference type="GO" id="GO:0007165">
    <property type="term" value="P:signal transduction"/>
    <property type="evidence" value="ECO:0007669"/>
    <property type="project" value="InterPro"/>
</dbReference>
<evidence type="ECO:0000313" key="5">
    <source>
        <dbReference type="EMBL" id="KAK7026683.1"/>
    </source>
</evidence>